<proteinExistence type="predicted"/>
<feature type="region of interest" description="Disordered" evidence="1">
    <location>
        <begin position="52"/>
        <end position="95"/>
    </location>
</feature>
<sequence length="95" mass="10762">MDSIISLHNICNAAITTIDDARMIVRQADDAKASHVIQETALVEEVQRLLQERRKTESDAEHTRTPTPLSEIDANPGPEPPQRRQREPPVFLPRE</sequence>
<name>A0A9P6CNL4_9AGAR</name>
<reference evidence="2" key="1">
    <citation type="submission" date="2020-11" db="EMBL/GenBank/DDBJ databases">
        <authorList>
            <consortium name="DOE Joint Genome Institute"/>
            <person name="Ahrendt S."/>
            <person name="Riley R."/>
            <person name="Andreopoulos W."/>
            <person name="Labutti K."/>
            <person name="Pangilinan J."/>
            <person name="Ruiz-Duenas F.J."/>
            <person name="Barrasa J.M."/>
            <person name="Sanchez-Garcia M."/>
            <person name="Camarero S."/>
            <person name="Miyauchi S."/>
            <person name="Serrano A."/>
            <person name="Linde D."/>
            <person name="Babiker R."/>
            <person name="Drula E."/>
            <person name="Ayuso-Fernandez I."/>
            <person name="Pacheco R."/>
            <person name="Padilla G."/>
            <person name="Ferreira P."/>
            <person name="Barriuso J."/>
            <person name="Kellner H."/>
            <person name="Castanera R."/>
            <person name="Alfaro M."/>
            <person name="Ramirez L."/>
            <person name="Pisabarro A.G."/>
            <person name="Kuo A."/>
            <person name="Tritt A."/>
            <person name="Lipzen A."/>
            <person name="He G."/>
            <person name="Yan M."/>
            <person name="Ng V."/>
            <person name="Cullen D."/>
            <person name="Martin F."/>
            <person name="Rosso M.-N."/>
            <person name="Henrissat B."/>
            <person name="Hibbett D."/>
            <person name="Martinez A.T."/>
            <person name="Grigoriev I.V."/>
        </authorList>
    </citation>
    <scope>NUCLEOTIDE SEQUENCE</scope>
    <source>
        <strain evidence="2">CBS 247.69</strain>
    </source>
</reference>
<dbReference type="Proteomes" id="UP000807353">
    <property type="component" value="Unassembled WGS sequence"/>
</dbReference>
<feature type="compositionally biased region" description="Basic and acidic residues" evidence="1">
    <location>
        <begin position="81"/>
        <end position="95"/>
    </location>
</feature>
<comment type="caution">
    <text evidence="2">The sequence shown here is derived from an EMBL/GenBank/DDBJ whole genome shotgun (WGS) entry which is preliminary data.</text>
</comment>
<protein>
    <submittedName>
        <fullName evidence="2">Uncharacterized protein</fullName>
    </submittedName>
</protein>
<dbReference type="EMBL" id="MU150238">
    <property type="protein sequence ID" value="KAF9467094.1"/>
    <property type="molecule type" value="Genomic_DNA"/>
</dbReference>
<gene>
    <name evidence="2" type="ORF">BDZ94DRAFT_1249571</name>
</gene>
<accession>A0A9P6CNL4</accession>
<feature type="compositionally biased region" description="Basic and acidic residues" evidence="1">
    <location>
        <begin position="52"/>
        <end position="64"/>
    </location>
</feature>
<evidence type="ECO:0000313" key="3">
    <source>
        <dbReference type="Proteomes" id="UP000807353"/>
    </source>
</evidence>
<organism evidence="2 3">
    <name type="scientific">Collybia nuda</name>
    <dbReference type="NCBI Taxonomy" id="64659"/>
    <lineage>
        <taxon>Eukaryota</taxon>
        <taxon>Fungi</taxon>
        <taxon>Dikarya</taxon>
        <taxon>Basidiomycota</taxon>
        <taxon>Agaricomycotina</taxon>
        <taxon>Agaricomycetes</taxon>
        <taxon>Agaricomycetidae</taxon>
        <taxon>Agaricales</taxon>
        <taxon>Tricholomatineae</taxon>
        <taxon>Clitocybaceae</taxon>
        <taxon>Collybia</taxon>
    </lineage>
</organism>
<dbReference type="AlphaFoldDB" id="A0A9P6CNL4"/>
<evidence type="ECO:0000313" key="2">
    <source>
        <dbReference type="EMBL" id="KAF9467094.1"/>
    </source>
</evidence>
<evidence type="ECO:0000256" key="1">
    <source>
        <dbReference type="SAM" id="MobiDB-lite"/>
    </source>
</evidence>
<keyword evidence="3" id="KW-1185">Reference proteome</keyword>